<gene>
    <name evidence="1" type="ORF">BC936DRAFT_136887</name>
</gene>
<dbReference type="AlphaFoldDB" id="A0A433CYL0"/>
<name>A0A433CYL0_9FUNG</name>
<keyword evidence="2" id="KW-1185">Reference proteome</keyword>
<protein>
    <submittedName>
        <fullName evidence="1">Uncharacterized protein</fullName>
    </submittedName>
</protein>
<dbReference type="Proteomes" id="UP000268093">
    <property type="component" value="Unassembled WGS sequence"/>
</dbReference>
<evidence type="ECO:0000313" key="1">
    <source>
        <dbReference type="EMBL" id="RUP43665.1"/>
    </source>
</evidence>
<dbReference type="EMBL" id="RBNI01010535">
    <property type="protein sequence ID" value="RUP43665.1"/>
    <property type="molecule type" value="Genomic_DNA"/>
</dbReference>
<comment type="caution">
    <text evidence="1">The sequence shown here is derived from an EMBL/GenBank/DDBJ whole genome shotgun (WGS) entry which is preliminary data.</text>
</comment>
<accession>A0A433CYL0</accession>
<reference evidence="1 2" key="1">
    <citation type="journal article" date="2018" name="New Phytol.">
        <title>Phylogenomics of Endogonaceae and evolution of mycorrhizas within Mucoromycota.</title>
        <authorList>
            <person name="Chang Y."/>
            <person name="Desiro A."/>
            <person name="Na H."/>
            <person name="Sandor L."/>
            <person name="Lipzen A."/>
            <person name="Clum A."/>
            <person name="Barry K."/>
            <person name="Grigoriev I.V."/>
            <person name="Martin F.M."/>
            <person name="Stajich J.E."/>
            <person name="Smith M.E."/>
            <person name="Bonito G."/>
            <person name="Spatafora J.W."/>
        </authorList>
    </citation>
    <scope>NUCLEOTIDE SEQUENCE [LARGE SCALE GENOMIC DNA]</scope>
    <source>
        <strain evidence="1 2">GMNB39</strain>
    </source>
</reference>
<evidence type="ECO:0000313" key="2">
    <source>
        <dbReference type="Proteomes" id="UP000268093"/>
    </source>
</evidence>
<proteinExistence type="predicted"/>
<sequence>MSDYFTDLQKIQNNEDVPPSVRNFTGRLKAYYKLETCCNQKYIFRTDETGQESLPEVLDVIRIIKEKRKFADDNEGRPLNRRNRR</sequence>
<organism evidence="1 2">
    <name type="scientific">Jimgerdemannia flammicorona</name>
    <dbReference type="NCBI Taxonomy" id="994334"/>
    <lineage>
        <taxon>Eukaryota</taxon>
        <taxon>Fungi</taxon>
        <taxon>Fungi incertae sedis</taxon>
        <taxon>Mucoromycota</taxon>
        <taxon>Mucoromycotina</taxon>
        <taxon>Endogonomycetes</taxon>
        <taxon>Endogonales</taxon>
        <taxon>Endogonaceae</taxon>
        <taxon>Jimgerdemannia</taxon>
    </lineage>
</organism>